<keyword evidence="4 6" id="KW-1133">Transmembrane helix</keyword>
<proteinExistence type="inferred from homology"/>
<protein>
    <submittedName>
        <fullName evidence="8">Polycystic kidney disease protein 1-like 2</fullName>
    </submittedName>
</protein>
<evidence type="ECO:0000259" key="7">
    <source>
        <dbReference type="Pfam" id="PF20519"/>
    </source>
</evidence>
<evidence type="ECO:0000256" key="1">
    <source>
        <dbReference type="ARBA" id="ARBA00004141"/>
    </source>
</evidence>
<dbReference type="PANTHER" id="PTHR10877:SF194">
    <property type="entry name" value="LOCATION OF VULVA DEFECTIVE 1"/>
    <property type="match status" value="1"/>
</dbReference>
<sequence>MHLKRQMQLYKPPTARVVRERRELNQRKVQGFRTVWEFVVCVLGVLLIFTIIDFKFLSAAYYKTKYYEYQLLEAKSDDQVSFRNIRNQRTFYEYLNATFMPGLYQIISPNIDTSRSKCERNRRSAFESTMKLQFVDKLKMKVKNTKTKIKIKLKQEHKKEHEYDNDVDSKEVNPIIDDLVIGGGDSNTNIYKLPDNQSFRSSISDFENDFIGKENESTQNDDEHDAALKSTKLISILRLRQQRVTRDSCTPPDENLFQLRTSCNDHLNPMSEDISSYEQTWKNLKEDEVEFKTNTDVNDNCLADVNNPWLYQTEEITNTAPRYGPKTKMTYNGGGYILNMGHSKRGLPTFFRKMIVPRWLDDLTRVIFIEASLYNPNINAVIVVSLMVERLATHNYLTDAQIGLMKPLTSSTMDMYDMTFKYFLFLLLIILYVVQLIYSSRYGTLKISFFYDVLILVLTIVTCTYFYQYGTCLSGTFKFYQSSVQVSQEQGRIGFKQHVSFTYCYDLLLIYQSWLAMLTLLLLCRFIKLLQFTPFRYLSAFKSFNLKLFFRLLFIFCLVFVLLFVLLQLSPKFILFVMIPILLSIFIDNIDGGF</sequence>
<dbReference type="PANTHER" id="PTHR10877">
    <property type="entry name" value="POLYCYSTIN FAMILY MEMBER"/>
    <property type="match status" value="1"/>
</dbReference>
<keyword evidence="5 6" id="KW-0472">Membrane</keyword>
<dbReference type="AlphaFoldDB" id="A0A8D8TIS0"/>
<evidence type="ECO:0000256" key="2">
    <source>
        <dbReference type="ARBA" id="ARBA00007200"/>
    </source>
</evidence>
<reference evidence="8" key="1">
    <citation type="submission" date="2021-05" db="EMBL/GenBank/DDBJ databases">
        <authorList>
            <person name="Alioto T."/>
            <person name="Alioto T."/>
            <person name="Gomez Garrido J."/>
        </authorList>
    </citation>
    <scope>NUCLEOTIDE SEQUENCE</scope>
</reference>
<feature type="transmembrane region" description="Helical" evidence="6">
    <location>
        <begin position="548"/>
        <end position="567"/>
    </location>
</feature>
<feature type="transmembrane region" description="Helical" evidence="6">
    <location>
        <begin position="35"/>
        <end position="57"/>
    </location>
</feature>
<feature type="domain" description="Polycystin" evidence="7">
    <location>
        <begin position="214"/>
        <end position="402"/>
    </location>
</feature>
<dbReference type="EMBL" id="HBUF01287525">
    <property type="protein sequence ID" value="CAG6688598.1"/>
    <property type="molecule type" value="Transcribed_RNA"/>
</dbReference>
<dbReference type="GO" id="GO:0050982">
    <property type="term" value="P:detection of mechanical stimulus"/>
    <property type="evidence" value="ECO:0007669"/>
    <property type="project" value="TreeGrafter"/>
</dbReference>
<name>A0A8D8TIS0_9HEMI</name>
<evidence type="ECO:0000256" key="4">
    <source>
        <dbReference type="ARBA" id="ARBA00022989"/>
    </source>
</evidence>
<evidence type="ECO:0000256" key="5">
    <source>
        <dbReference type="ARBA" id="ARBA00023136"/>
    </source>
</evidence>
<comment type="subcellular location">
    <subcellularLocation>
        <location evidence="1">Membrane</location>
        <topology evidence="1">Multi-pass membrane protein</topology>
    </subcellularLocation>
</comment>
<organism evidence="8">
    <name type="scientific">Cacopsylla melanoneura</name>
    <dbReference type="NCBI Taxonomy" id="428564"/>
    <lineage>
        <taxon>Eukaryota</taxon>
        <taxon>Metazoa</taxon>
        <taxon>Ecdysozoa</taxon>
        <taxon>Arthropoda</taxon>
        <taxon>Hexapoda</taxon>
        <taxon>Insecta</taxon>
        <taxon>Pterygota</taxon>
        <taxon>Neoptera</taxon>
        <taxon>Paraneoptera</taxon>
        <taxon>Hemiptera</taxon>
        <taxon>Sternorrhyncha</taxon>
        <taxon>Psylloidea</taxon>
        <taxon>Psyllidae</taxon>
        <taxon>Psyllinae</taxon>
        <taxon>Cacopsylla</taxon>
    </lineage>
</organism>
<dbReference type="InterPro" id="IPR051223">
    <property type="entry name" value="Polycystin"/>
</dbReference>
<evidence type="ECO:0000313" key="8">
    <source>
        <dbReference type="EMBL" id="CAG6688598.1"/>
    </source>
</evidence>
<feature type="transmembrane region" description="Helical" evidence="6">
    <location>
        <begin position="420"/>
        <end position="437"/>
    </location>
</feature>
<feature type="transmembrane region" description="Helical" evidence="6">
    <location>
        <begin position="449"/>
        <end position="467"/>
    </location>
</feature>
<evidence type="ECO:0000256" key="6">
    <source>
        <dbReference type="SAM" id="Phobius"/>
    </source>
</evidence>
<keyword evidence="3 6" id="KW-0812">Transmembrane</keyword>
<evidence type="ECO:0000256" key="3">
    <source>
        <dbReference type="ARBA" id="ARBA00022692"/>
    </source>
</evidence>
<comment type="similarity">
    <text evidence="2">Belongs to the polycystin family.</text>
</comment>
<dbReference type="GO" id="GO:0005262">
    <property type="term" value="F:calcium channel activity"/>
    <property type="evidence" value="ECO:0007669"/>
    <property type="project" value="TreeGrafter"/>
</dbReference>
<dbReference type="InterPro" id="IPR046791">
    <property type="entry name" value="Polycystin_dom"/>
</dbReference>
<feature type="transmembrane region" description="Helical" evidence="6">
    <location>
        <begin position="508"/>
        <end position="527"/>
    </location>
</feature>
<dbReference type="GO" id="GO:0016020">
    <property type="term" value="C:membrane"/>
    <property type="evidence" value="ECO:0007669"/>
    <property type="project" value="UniProtKB-SubCell"/>
</dbReference>
<dbReference type="Pfam" id="PF20519">
    <property type="entry name" value="Polycystin_dom"/>
    <property type="match status" value="1"/>
</dbReference>
<accession>A0A8D8TIS0</accession>